<dbReference type="EMBL" id="JAJJMB010006234">
    <property type="protein sequence ID" value="KAI3935639.1"/>
    <property type="molecule type" value="Genomic_DNA"/>
</dbReference>
<accession>A0AAD4XR97</accession>
<proteinExistence type="predicted"/>
<dbReference type="AlphaFoldDB" id="A0AAD4XR97"/>
<evidence type="ECO:0000313" key="1">
    <source>
        <dbReference type="EMBL" id="KAI3935639.1"/>
    </source>
</evidence>
<name>A0AAD4XR97_9MAGN</name>
<evidence type="ECO:0000313" key="2">
    <source>
        <dbReference type="Proteomes" id="UP001202328"/>
    </source>
</evidence>
<keyword evidence="2" id="KW-1185">Reference proteome</keyword>
<dbReference type="Proteomes" id="UP001202328">
    <property type="component" value="Unassembled WGS sequence"/>
</dbReference>
<reference evidence="1" key="1">
    <citation type="submission" date="2022-04" db="EMBL/GenBank/DDBJ databases">
        <title>A functionally conserved STORR gene fusion in Papaver species that diverged 16.8 million years ago.</title>
        <authorList>
            <person name="Catania T."/>
        </authorList>
    </citation>
    <scope>NUCLEOTIDE SEQUENCE</scope>
    <source>
        <strain evidence="1">S-188037</strain>
    </source>
</reference>
<comment type="caution">
    <text evidence="1">The sequence shown here is derived from an EMBL/GenBank/DDBJ whole genome shotgun (WGS) entry which is preliminary data.</text>
</comment>
<sequence>MSFAGFITERGLKLVLWEANLAKNHKQWLGGFRRSPVPSTYCLEDLTAYVVDEFGDYLFASLKFHNVKLVLGGCVAFSNLKLIVFLSHIGALPSAPGKNYMATQST</sequence>
<organism evidence="1 2">
    <name type="scientific">Papaver atlanticum</name>
    <dbReference type="NCBI Taxonomy" id="357466"/>
    <lineage>
        <taxon>Eukaryota</taxon>
        <taxon>Viridiplantae</taxon>
        <taxon>Streptophyta</taxon>
        <taxon>Embryophyta</taxon>
        <taxon>Tracheophyta</taxon>
        <taxon>Spermatophyta</taxon>
        <taxon>Magnoliopsida</taxon>
        <taxon>Ranunculales</taxon>
        <taxon>Papaveraceae</taxon>
        <taxon>Papaveroideae</taxon>
        <taxon>Papaver</taxon>
    </lineage>
</organism>
<protein>
    <submittedName>
        <fullName evidence="1">Uncharacterized protein</fullName>
    </submittedName>
</protein>
<gene>
    <name evidence="1" type="ORF">MKW98_022647</name>
</gene>